<dbReference type="OrthoDB" id="5296572at2"/>
<dbReference type="Pfam" id="PF07963">
    <property type="entry name" value="N_methyl"/>
    <property type="match status" value="1"/>
</dbReference>
<dbReference type="RefSeq" id="WP_144324049.1">
    <property type="nucleotide sequence ID" value="NZ_VJNA01000001.1"/>
</dbReference>
<gene>
    <name evidence="3" type="ORF">Taqua_00041</name>
</gene>
<name>A0A554WW95_9BURK</name>
<dbReference type="EMBL" id="VJNA01000001">
    <property type="protein sequence ID" value="TSE27846.1"/>
    <property type="molecule type" value="Genomic_DNA"/>
</dbReference>
<dbReference type="GO" id="GO:0015628">
    <property type="term" value="P:protein secretion by the type II secretion system"/>
    <property type="evidence" value="ECO:0007669"/>
    <property type="project" value="InterPro"/>
</dbReference>
<sequence length="126" mass="13404">MCRSNPQCRLGGITLVEVLVALTIVATAALAAQHAADALVRTAQREPLQWLAQLCAHNAQVALRLAPTYPPPGQTTTTCTQGGHALAVTVDIDTTPNPSFRRVQVRVREPDSGYALATLTTVLGRH</sequence>
<reference evidence="3 4" key="1">
    <citation type="submission" date="2019-07" db="EMBL/GenBank/DDBJ databases">
        <title>Tepidimonas aquatica CLN-1 draft genome.</title>
        <authorList>
            <person name="Da Costa M.S."/>
            <person name="Froufe H.J.C."/>
            <person name="Egas C."/>
            <person name="Albuquerque L."/>
        </authorList>
    </citation>
    <scope>NUCLEOTIDE SEQUENCE [LARGE SCALE GENOMIC DNA]</scope>
    <source>
        <strain evidence="3 4">CLN-1</strain>
    </source>
</reference>
<dbReference type="InterPro" id="IPR012902">
    <property type="entry name" value="N_methyl_site"/>
</dbReference>
<dbReference type="InterPro" id="IPR045584">
    <property type="entry name" value="Pilin-like"/>
</dbReference>
<feature type="domain" description="Type II secretion system protein GspI C-terminal" evidence="2">
    <location>
        <begin position="50"/>
        <end position="123"/>
    </location>
</feature>
<evidence type="ECO:0000313" key="3">
    <source>
        <dbReference type="EMBL" id="TSE27846.1"/>
    </source>
</evidence>
<proteinExistence type="predicted"/>
<protein>
    <submittedName>
        <fullName evidence="3">GspI: type II secretion system protein I</fullName>
    </submittedName>
</protein>
<keyword evidence="1" id="KW-0812">Transmembrane</keyword>
<comment type="caution">
    <text evidence="3">The sequence shown here is derived from an EMBL/GenBank/DDBJ whole genome shotgun (WGS) entry which is preliminary data.</text>
</comment>
<dbReference type="Pfam" id="PF02501">
    <property type="entry name" value="T2SSI"/>
    <property type="match status" value="1"/>
</dbReference>
<dbReference type="PROSITE" id="PS00409">
    <property type="entry name" value="PROKAR_NTER_METHYL"/>
    <property type="match status" value="1"/>
</dbReference>
<keyword evidence="4" id="KW-1185">Reference proteome</keyword>
<keyword evidence="1" id="KW-0472">Membrane</keyword>
<dbReference type="InterPro" id="IPR003413">
    <property type="entry name" value="T2SS_GspI_C"/>
</dbReference>
<dbReference type="AlphaFoldDB" id="A0A554WW95"/>
<dbReference type="Proteomes" id="UP000318554">
    <property type="component" value="Unassembled WGS sequence"/>
</dbReference>
<dbReference type="GO" id="GO:0015627">
    <property type="term" value="C:type II protein secretion system complex"/>
    <property type="evidence" value="ECO:0007669"/>
    <property type="project" value="InterPro"/>
</dbReference>
<evidence type="ECO:0000256" key="1">
    <source>
        <dbReference type="SAM" id="Phobius"/>
    </source>
</evidence>
<feature type="transmembrane region" description="Helical" evidence="1">
    <location>
        <begin position="12"/>
        <end position="32"/>
    </location>
</feature>
<organism evidence="3 4">
    <name type="scientific">Tepidimonas aquatica</name>
    <dbReference type="NCBI Taxonomy" id="247482"/>
    <lineage>
        <taxon>Bacteria</taxon>
        <taxon>Pseudomonadati</taxon>
        <taxon>Pseudomonadota</taxon>
        <taxon>Betaproteobacteria</taxon>
        <taxon>Burkholderiales</taxon>
        <taxon>Tepidimonas</taxon>
    </lineage>
</organism>
<evidence type="ECO:0000259" key="2">
    <source>
        <dbReference type="Pfam" id="PF02501"/>
    </source>
</evidence>
<keyword evidence="1" id="KW-1133">Transmembrane helix</keyword>
<evidence type="ECO:0000313" key="4">
    <source>
        <dbReference type="Proteomes" id="UP000318554"/>
    </source>
</evidence>
<accession>A0A554WW95</accession>
<dbReference type="Gene3D" id="3.30.1300.30">
    <property type="entry name" value="GSPII I/J protein-like"/>
    <property type="match status" value="1"/>
</dbReference>
<dbReference type="SUPFAM" id="SSF54523">
    <property type="entry name" value="Pili subunits"/>
    <property type="match status" value="1"/>
</dbReference>